<evidence type="ECO:0000256" key="2">
    <source>
        <dbReference type="ARBA" id="ARBA00022692"/>
    </source>
</evidence>
<dbReference type="VEuPathDB" id="FungiDB:MELLADRAFT_113971"/>
<keyword evidence="4 7" id="KW-0472">Membrane</keyword>
<dbReference type="Pfam" id="PF09779">
    <property type="entry name" value="Ima1_N"/>
    <property type="match status" value="1"/>
</dbReference>
<feature type="compositionally biased region" description="Polar residues" evidence="6">
    <location>
        <begin position="1"/>
        <end position="20"/>
    </location>
</feature>
<dbReference type="PANTHER" id="PTHR28538">
    <property type="entry name" value="INTEGRAL INNER NUCLEAR MEMBRANE PROTEIN IMA1"/>
    <property type="match status" value="1"/>
</dbReference>
<dbReference type="GO" id="GO:0005637">
    <property type="term" value="C:nuclear inner membrane"/>
    <property type="evidence" value="ECO:0007669"/>
    <property type="project" value="UniProtKB-SubCell"/>
</dbReference>
<reference evidence="10" key="1">
    <citation type="journal article" date="2011" name="Proc. Natl. Acad. Sci. U.S.A.">
        <title>Obligate biotrophy features unraveled by the genomic analysis of rust fungi.</title>
        <authorList>
            <person name="Duplessis S."/>
            <person name="Cuomo C.A."/>
            <person name="Lin Y.-C."/>
            <person name="Aerts A."/>
            <person name="Tisserant E."/>
            <person name="Veneault-Fourrey C."/>
            <person name="Joly D.L."/>
            <person name="Hacquard S."/>
            <person name="Amselem J."/>
            <person name="Cantarel B.L."/>
            <person name="Chiu R."/>
            <person name="Coutinho P.M."/>
            <person name="Feau N."/>
            <person name="Field M."/>
            <person name="Frey P."/>
            <person name="Gelhaye E."/>
            <person name="Goldberg J."/>
            <person name="Grabherr M.G."/>
            <person name="Kodira C.D."/>
            <person name="Kohler A."/>
            <person name="Kuees U."/>
            <person name="Lindquist E.A."/>
            <person name="Lucas S.M."/>
            <person name="Mago R."/>
            <person name="Mauceli E."/>
            <person name="Morin E."/>
            <person name="Murat C."/>
            <person name="Pangilinan J.L."/>
            <person name="Park R."/>
            <person name="Pearson M."/>
            <person name="Quesneville H."/>
            <person name="Rouhier N."/>
            <person name="Sakthikumar S."/>
            <person name="Salamov A.A."/>
            <person name="Schmutz J."/>
            <person name="Selles B."/>
            <person name="Shapiro H."/>
            <person name="Tanguay P."/>
            <person name="Tuskan G.A."/>
            <person name="Henrissat B."/>
            <person name="Van de Peer Y."/>
            <person name="Rouze P."/>
            <person name="Ellis J.G."/>
            <person name="Dodds P.N."/>
            <person name="Schein J.E."/>
            <person name="Zhong S."/>
            <person name="Hamelin R.C."/>
            <person name="Grigoriev I.V."/>
            <person name="Szabo L.J."/>
            <person name="Martin F."/>
        </authorList>
    </citation>
    <scope>NUCLEOTIDE SEQUENCE [LARGE SCALE GENOMIC DNA]</scope>
    <source>
        <strain evidence="10">98AG31 / pathotype 3-4-7</strain>
    </source>
</reference>
<evidence type="ECO:0000313" key="9">
    <source>
        <dbReference type="EMBL" id="EGF97902.1"/>
    </source>
</evidence>
<dbReference type="PANTHER" id="PTHR28538:SF1">
    <property type="entry name" value="INTEGRAL INNER NUCLEAR MEMBRANE PROTEIN IMA1"/>
    <property type="match status" value="1"/>
</dbReference>
<evidence type="ECO:0000256" key="7">
    <source>
        <dbReference type="SAM" id="Phobius"/>
    </source>
</evidence>
<evidence type="ECO:0000259" key="8">
    <source>
        <dbReference type="Pfam" id="PF09779"/>
    </source>
</evidence>
<evidence type="ECO:0000256" key="6">
    <source>
        <dbReference type="SAM" id="MobiDB-lite"/>
    </source>
</evidence>
<protein>
    <recommendedName>
        <fullName evidence="8">Ima1 N-terminal domain-containing protein</fullName>
    </recommendedName>
</protein>
<dbReference type="KEGG" id="mlr:MELLADRAFT_113971"/>
<organism evidence="10">
    <name type="scientific">Melampsora larici-populina (strain 98AG31 / pathotype 3-4-7)</name>
    <name type="common">Poplar leaf rust fungus</name>
    <dbReference type="NCBI Taxonomy" id="747676"/>
    <lineage>
        <taxon>Eukaryota</taxon>
        <taxon>Fungi</taxon>
        <taxon>Dikarya</taxon>
        <taxon>Basidiomycota</taxon>
        <taxon>Pucciniomycotina</taxon>
        <taxon>Pucciniomycetes</taxon>
        <taxon>Pucciniales</taxon>
        <taxon>Melampsoraceae</taxon>
        <taxon>Melampsora</taxon>
    </lineage>
</organism>
<dbReference type="GO" id="GO:0034506">
    <property type="term" value="C:chromosome, centromeric core domain"/>
    <property type="evidence" value="ECO:0007669"/>
    <property type="project" value="TreeGrafter"/>
</dbReference>
<dbReference type="InterPro" id="IPR018617">
    <property type="entry name" value="Ima1_N"/>
</dbReference>
<name>F4SBP9_MELLP</name>
<dbReference type="AlphaFoldDB" id="F4SBP9"/>
<dbReference type="STRING" id="747676.F4SBP9"/>
<accession>F4SBP9</accession>
<gene>
    <name evidence="9" type="ORF">MELLADRAFT_113971</name>
</gene>
<evidence type="ECO:0000256" key="5">
    <source>
        <dbReference type="ARBA" id="ARBA00023242"/>
    </source>
</evidence>
<dbReference type="InterPro" id="IPR042321">
    <property type="entry name" value="Ima1"/>
</dbReference>
<feature type="transmembrane region" description="Helical" evidence="7">
    <location>
        <begin position="183"/>
        <end position="203"/>
    </location>
</feature>
<evidence type="ECO:0000256" key="1">
    <source>
        <dbReference type="ARBA" id="ARBA00004473"/>
    </source>
</evidence>
<dbReference type="InParanoid" id="F4SBP9"/>
<sequence>MNNSQSNLSPQRKAQTSHFLTTPGDHLTRSEQNLESETPFCRTCTANQALQMNLLANYLPNETEDDHLSGSSKAGTSSEMRRLLDALPQYKESLEARYPVLCSECSPKVSAIIQKRNYKSKAYVLHSSARRLSQLPSTHHLNTDTRPEIISPFNRVTFQRPLIKGMGSRLWILQEWVWRLRGVLWMFSHLSGVLCFNAVAYILRLFSLLLTQEPFLSYLRRSRLWVPDLVSLRNPRTFGIISITLAMLFVSCLYSLRIDSPIRLTSTKKSNVQSTLRPKLPIPKPVSDEDLFSTLSLSASQNISANHKPKLDINQNNSNHETPIFGKSTALSNPLIGTSHQIEETSENEFGNMDWEPINTPKPFNESVLLHPQTFLPPVNHRDEIGIEDMFKESFNVSCNENNEKDKKRNKSLSWTDWIPGGFLRRGAHGSKAKDR</sequence>
<dbReference type="HOGENOM" id="CLU_036826_0_0_1"/>
<dbReference type="OrthoDB" id="5966927at2759"/>
<keyword evidence="2 7" id="KW-0812">Transmembrane</keyword>
<feature type="transmembrane region" description="Helical" evidence="7">
    <location>
        <begin position="237"/>
        <end position="256"/>
    </location>
</feature>
<keyword evidence="3 7" id="KW-1133">Transmembrane helix</keyword>
<feature type="region of interest" description="Disordered" evidence="6">
    <location>
        <begin position="1"/>
        <end position="32"/>
    </location>
</feature>
<proteinExistence type="predicted"/>
<dbReference type="eggNOG" id="KOG4623">
    <property type="taxonomic scope" value="Eukaryota"/>
</dbReference>
<evidence type="ECO:0000256" key="3">
    <source>
        <dbReference type="ARBA" id="ARBA00022989"/>
    </source>
</evidence>
<dbReference type="RefSeq" id="XP_007418817.1">
    <property type="nucleotide sequence ID" value="XM_007418755.1"/>
</dbReference>
<dbReference type="EMBL" id="GL883193">
    <property type="protein sequence ID" value="EGF97902.1"/>
    <property type="molecule type" value="Genomic_DNA"/>
</dbReference>
<evidence type="ECO:0000313" key="10">
    <source>
        <dbReference type="Proteomes" id="UP000001072"/>
    </source>
</evidence>
<keyword evidence="10" id="KW-1185">Reference proteome</keyword>
<keyword evidence="5" id="KW-0539">Nucleus</keyword>
<dbReference type="GO" id="GO:0071765">
    <property type="term" value="P:nuclear inner membrane organization"/>
    <property type="evidence" value="ECO:0007669"/>
    <property type="project" value="InterPro"/>
</dbReference>
<dbReference type="GO" id="GO:0044732">
    <property type="term" value="C:mitotic spindle pole body"/>
    <property type="evidence" value="ECO:0007669"/>
    <property type="project" value="TreeGrafter"/>
</dbReference>
<comment type="subcellular location">
    <subcellularLocation>
        <location evidence="1">Nucleus inner membrane</location>
        <topology evidence="1">Multi-pass membrane protein</topology>
    </subcellularLocation>
</comment>
<feature type="region of interest" description="Disordered" evidence="6">
    <location>
        <begin position="308"/>
        <end position="327"/>
    </location>
</feature>
<dbReference type="GeneID" id="18925156"/>
<dbReference type="GO" id="GO:0034992">
    <property type="term" value="C:microtubule organizing center attachment site"/>
    <property type="evidence" value="ECO:0007669"/>
    <property type="project" value="TreeGrafter"/>
</dbReference>
<dbReference type="Proteomes" id="UP000001072">
    <property type="component" value="Unassembled WGS sequence"/>
</dbReference>
<feature type="domain" description="Ima1 N-terminal" evidence="8">
    <location>
        <begin position="18"/>
        <end position="109"/>
    </location>
</feature>
<evidence type="ECO:0000256" key="4">
    <source>
        <dbReference type="ARBA" id="ARBA00023136"/>
    </source>
</evidence>